<keyword evidence="1" id="KW-1133">Transmembrane helix</keyword>
<evidence type="ECO:0000313" key="2">
    <source>
        <dbReference type="EMBL" id="KAF7429330.1"/>
    </source>
</evidence>
<dbReference type="AlphaFoldDB" id="A0A834UBS2"/>
<accession>A0A834UBS2</accession>
<feature type="transmembrane region" description="Helical" evidence="1">
    <location>
        <begin position="20"/>
        <end position="40"/>
    </location>
</feature>
<protein>
    <submittedName>
        <fullName evidence="2">Uncharacterized protein</fullName>
    </submittedName>
</protein>
<reference evidence="2" key="1">
    <citation type="journal article" date="2020" name="G3 (Bethesda)">
        <title>High-Quality Assemblies for Three Invasive Social Wasps from the &lt;i&gt;Vespula&lt;/i&gt; Genus.</title>
        <authorList>
            <person name="Harrop T.W.R."/>
            <person name="Guhlin J."/>
            <person name="McLaughlin G.M."/>
            <person name="Permina E."/>
            <person name="Stockwell P."/>
            <person name="Gilligan J."/>
            <person name="Le Lec M.F."/>
            <person name="Gruber M.A.M."/>
            <person name="Quinn O."/>
            <person name="Lovegrove M."/>
            <person name="Duncan E.J."/>
            <person name="Remnant E.J."/>
            <person name="Van Eeckhoven J."/>
            <person name="Graham B."/>
            <person name="Knapp R.A."/>
            <person name="Langford K.W."/>
            <person name="Kronenberg Z."/>
            <person name="Press M.O."/>
            <person name="Eacker S.M."/>
            <person name="Wilson-Rankin E.E."/>
            <person name="Purcell J."/>
            <person name="Lester P.J."/>
            <person name="Dearden P.K."/>
        </authorList>
    </citation>
    <scope>NUCLEOTIDE SEQUENCE</scope>
    <source>
        <strain evidence="2">Volc-1</strain>
    </source>
</reference>
<comment type="caution">
    <text evidence="2">The sequence shown here is derived from an EMBL/GenBank/DDBJ whole genome shotgun (WGS) entry which is preliminary data.</text>
</comment>
<sequence>MKRSVPEWLSLLPAALSDSDAAAAAAAVVVAVAVTVASSLDRRKSRLLHDNAMIVDSLSSSFETFKGNA</sequence>
<evidence type="ECO:0000313" key="3">
    <source>
        <dbReference type="Proteomes" id="UP000600918"/>
    </source>
</evidence>
<proteinExistence type="predicted"/>
<keyword evidence="1" id="KW-0812">Transmembrane</keyword>
<name>A0A834UBS2_VESPE</name>
<keyword evidence="1" id="KW-0472">Membrane</keyword>
<dbReference type="EMBL" id="JACSDY010000004">
    <property type="protein sequence ID" value="KAF7429330.1"/>
    <property type="molecule type" value="Genomic_DNA"/>
</dbReference>
<evidence type="ECO:0000256" key="1">
    <source>
        <dbReference type="SAM" id="Phobius"/>
    </source>
</evidence>
<organism evidence="2 3">
    <name type="scientific">Vespula pensylvanica</name>
    <name type="common">Western yellow jacket</name>
    <name type="synonym">Wasp</name>
    <dbReference type="NCBI Taxonomy" id="30213"/>
    <lineage>
        <taxon>Eukaryota</taxon>
        <taxon>Metazoa</taxon>
        <taxon>Ecdysozoa</taxon>
        <taxon>Arthropoda</taxon>
        <taxon>Hexapoda</taxon>
        <taxon>Insecta</taxon>
        <taxon>Pterygota</taxon>
        <taxon>Neoptera</taxon>
        <taxon>Endopterygota</taxon>
        <taxon>Hymenoptera</taxon>
        <taxon>Apocrita</taxon>
        <taxon>Aculeata</taxon>
        <taxon>Vespoidea</taxon>
        <taxon>Vespidae</taxon>
        <taxon>Vespinae</taxon>
        <taxon>Vespula</taxon>
    </lineage>
</organism>
<gene>
    <name evidence="2" type="ORF">H0235_005728</name>
</gene>
<dbReference type="Proteomes" id="UP000600918">
    <property type="component" value="Unassembled WGS sequence"/>
</dbReference>
<keyword evidence="3" id="KW-1185">Reference proteome</keyword>